<accession>A0A1G9N082</accession>
<name>A0A1G9N082_9ACTN</name>
<dbReference type="PANTHER" id="PTHR23514">
    <property type="entry name" value="BYPASS OF STOP CODON PROTEIN 6"/>
    <property type="match status" value="1"/>
</dbReference>
<dbReference type="GO" id="GO:0022857">
    <property type="term" value="F:transmembrane transporter activity"/>
    <property type="evidence" value="ECO:0007669"/>
    <property type="project" value="InterPro"/>
</dbReference>
<keyword evidence="2 5" id="KW-0812">Transmembrane</keyword>
<reference evidence="7 8" key="1">
    <citation type="submission" date="2016-10" db="EMBL/GenBank/DDBJ databases">
        <authorList>
            <person name="de Groot N.N."/>
        </authorList>
    </citation>
    <scope>NUCLEOTIDE SEQUENCE [LARGE SCALE GENOMIC DNA]</scope>
    <source>
        <strain evidence="7 8">CGMCC 1.9159</strain>
    </source>
</reference>
<comment type="subcellular location">
    <subcellularLocation>
        <location evidence="1">Cell membrane</location>
        <topology evidence="1">Multi-pass membrane protein</topology>
    </subcellularLocation>
</comment>
<dbReference type="Proteomes" id="UP000199475">
    <property type="component" value="Unassembled WGS sequence"/>
</dbReference>
<feature type="transmembrane region" description="Helical" evidence="5">
    <location>
        <begin position="331"/>
        <end position="353"/>
    </location>
</feature>
<feature type="transmembrane region" description="Helical" evidence="5">
    <location>
        <begin position="359"/>
        <end position="380"/>
    </location>
</feature>
<dbReference type="AlphaFoldDB" id="A0A1G9N082"/>
<organism evidence="7 8">
    <name type="scientific">Tessaracoccus oleiagri</name>
    <dbReference type="NCBI Taxonomy" id="686624"/>
    <lineage>
        <taxon>Bacteria</taxon>
        <taxon>Bacillati</taxon>
        <taxon>Actinomycetota</taxon>
        <taxon>Actinomycetes</taxon>
        <taxon>Propionibacteriales</taxon>
        <taxon>Propionibacteriaceae</taxon>
        <taxon>Tessaracoccus</taxon>
    </lineage>
</organism>
<evidence type="ECO:0000313" key="7">
    <source>
        <dbReference type="EMBL" id="SDL79898.1"/>
    </source>
</evidence>
<gene>
    <name evidence="7" type="ORF">SAMN04488242_2861</name>
</gene>
<feature type="transmembrane region" description="Helical" evidence="5">
    <location>
        <begin position="96"/>
        <end position="116"/>
    </location>
</feature>
<dbReference type="PANTHER" id="PTHR23514:SF13">
    <property type="entry name" value="INNER MEMBRANE PROTEIN YBJJ"/>
    <property type="match status" value="1"/>
</dbReference>
<feature type="transmembrane region" description="Helical" evidence="5">
    <location>
        <begin position="241"/>
        <end position="262"/>
    </location>
</feature>
<dbReference type="EMBL" id="FNGP01000006">
    <property type="protein sequence ID" value="SDL79898.1"/>
    <property type="molecule type" value="Genomic_DNA"/>
</dbReference>
<dbReference type="PROSITE" id="PS50850">
    <property type="entry name" value="MFS"/>
    <property type="match status" value="1"/>
</dbReference>
<dbReference type="InterPro" id="IPR036259">
    <property type="entry name" value="MFS_trans_sf"/>
</dbReference>
<evidence type="ECO:0000256" key="5">
    <source>
        <dbReference type="SAM" id="Phobius"/>
    </source>
</evidence>
<feature type="transmembrane region" description="Helical" evidence="5">
    <location>
        <begin position="137"/>
        <end position="154"/>
    </location>
</feature>
<dbReference type="Gene3D" id="1.20.1250.20">
    <property type="entry name" value="MFS general substrate transporter like domains"/>
    <property type="match status" value="2"/>
</dbReference>
<protein>
    <submittedName>
        <fullName evidence="7">Major Facilitator Superfamily protein</fullName>
    </submittedName>
</protein>
<evidence type="ECO:0000256" key="2">
    <source>
        <dbReference type="ARBA" id="ARBA00022692"/>
    </source>
</evidence>
<evidence type="ECO:0000259" key="6">
    <source>
        <dbReference type="PROSITE" id="PS50850"/>
    </source>
</evidence>
<dbReference type="STRING" id="686624.SAMN04488242_2861"/>
<feature type="transmembrane region" description="Helical" evidence="5">
    <location>
        <begin position="160"/>
        <end position="181"/>
    </location>
</feature>
<keyword evidence="4 5" id="KW-0472">Membrane</keyword>
<evidence type="ECO:0000256" key="3">
    <source>
        <dbReference type="ARBA" id="ARBA00022989"/>
    </source>
</evidence>
<dbReference type="Pfam" id="PF07690">
    <property type="entry name" value="MFS_1"/>
    <property type="match status" value="1"/>
</dbReference>
<feature type="transmembrane region" description="Helical" evidence="5">
    <location>
        <begin position="274"/>
        <end position="293"/>
    </location>
</feature>
<evidence type="ECO:0000256" key="1">
    <source>
        <dbReference type="ARBA" id="ARBA00004651"/>
    </source>
</evidence>
<keyword evidence="8" id="KW-1185">Reference proteome</keyword>
<sequence length="388" mass="41239">MTAEARRARWGVTLCFFLNGAAWSSVIPRYPEIRRTLELGDLEWGLIISVGPLAGLFFGLASAHLIRRFGSANLAVTMQTAGIFTLNLLGNATHPAVFALGLVMMAAFDGLCDTAMNSHGLRVQRLFSRSIITGFHAWWSLGAVFGGLLGSAGAQLRISVWLQCLVLSIVFGALAIVARYWMLDGKDPFRPHDVHAPGRIPLPILVRLLALGILAASAAMIEDSPASWGGIYMDEMFSVAPFWFGGAFVALQGAQMIGRFTGDRIIDRFGRRRTVTMGLGAAAVGMGIVVFLPSPATTILGFAIAGWGIATTIPGAMNAGDDIPGLRNGTGLTIVTAMFRIGILLGPPTIGLLAEVFGIRWAMAALPLAAVVALALTPALGRDRRVER</sequence>
<keyword evidence="3 5" id="KW-1133">Transmembrane helix</keyword>
<feature type="domain" description="Major facilitator superfamily (MFS) profile" evidence="6">
    <location>
        <begin position="203"/>
        <end position="388"/>
    </location>
</feature>
<dbReference type="CDD" id="cd17393">
    <property type="entry name" value="MFS_MosC_like"/>
    <property type="match status" value="1"/>
</dbReference>
<evidence type="ECO:0000313" key="8">
    <source>
        <dbReference type="Proteomes" id="UP000199475"/>
    </source>
</evidence>
<dbReference type="InterPro" id="IPR020846">
    <property type="entry name" value="MFS_dom"/>
</dbReference>
<dbReference type="InterPro" id="IPR011701">
    <property type="entry name" value="MFS"/>
</dbReference>
<dbReference type="InterPro" id="IPR051788">
    <property type="entry name" value="MFS_Transporter"/>
</dbReference>
<dbReference type="SUPFAM" id="SSF103473">
    <property type="entry name" value="MFS general substrate transporter"/>
    <property type="match status" value="1"/>
</dbReference>
<feature type="transmembrane region" description="Helical" evidence="5">
    <location>
        <begin position="44"/>
        <end position="65"/>
    </location>
</feature>
<evidence type="ECO:0000256" key="4">
    <source>
        <dbReference type="ARBA" id="ARBA00023136"/>
    </source>
</evidence>
<proteinExistence type="predicted"/>
<dbReference type="GO" id="GO:0005886">
    <property type="term" value="C:plasma membrane"/>
    <property type="evidence" value="ECO:0007669"/>
    <property type="project" value="UniProtKB-SubCell"/>
</dbReference>
<feature type="transmembrane region" description="Helical" evidence="5">
    <location>
        <begin position="299"/>
        <end position="319"/>
    </location>
</feature>